<reference evidence="2" key="1">
    <citation type="journal article" date="2015" name="Nat. Genet.">
        <title>The genome and transcriptome of the zoonotic hookworm Ancylostoma ceylanicum identify infection-specific gene families.</title>
        <authorList>
            <person name="Schwarz E.M."/>
            <person name="Hu Y."/>
            <person name="Antoshechkin I."/>
            <person name="Miller M.M."/>
            <person name="Sternberg P.W."/>
            <person name="Aroian R.V."/>
        </authorList>
    </citation>
    <scope>NUCLEOTIDE SEQUENCE</scope>
    <source>
        <strain evidence="2">HY135</strain>
    </source>
</reference>
<name>A0A016TF36_9BILA</name>
<organism evidence="1 2">
    <name type="scientific">Ancylostoma ceylanicum</name>
    <dbReference type="NCBI Taxonomy" id="53326"/>
    <lineage>
        <taxon>Eukaryota</taxon>
        <taxon>Metazoa</taxon>
        <taxon>Ecdysozoa</taxon>
        <taxon>Nematoda</taxon>
        <taxon>Chromadorea</taxon>
        <taxon>Rhabditida</taxon>
        <taxon>Rhabditina</taxon>
        <taxon>Rhabditomorpha</taxon>
        <taxon>Strongyloidea</taxon>
        <taxon>Ancylostomatidae</taxon>
        <taxon>Ancylostomatinae</taxon>
        <taxon>Ancylostoma</taxon>
    </lineage>
</organism>
<sequence>MFNTIVEKDAVINFDKSYIKKTVFVAATPARLQKMAELPGLEMEMKANFSDDVDLNGRGNSLLPRLCSMDVEMMSPGIPLLQTLLYFEADHDFFERHREFLLKLCAAVSRINYDPVPTMRSS</sequence>
<accession>A0A016TF36</accession>
<gene>
    <name evidence="1" type="primary">Acey_s0109.g84</name>
    <name evidence="1" type="ORF">Y032_0109g84</name>
</gene>
<evidence type="ECO:0000313" key="1">
    <source>
        <dbReference type="EMBL" id="EYC01228.1"/>
    </source>
</evidence>
<comment type="caution">
    <text evidence="1">The sequence shown here is derived from an EMBL/GenBank/DDBJ whole genome shotgun (WGS) entry which is preliminary data.</text>
</comment>
<dbReference type="EMBL" id="JARK01001445">
    <property type="protein sequence ID" value="EYC01228.1"/>
    <property type="molecule type" value="Genomic_DNA"/>
</dbReference>
<dbReference type="AlphaFoldDB" id="A0A016TF36"/>
<protein>
    <submittedName>
        <fullName evidence="1">Uncharacterized protein</fullName>
    </submittedName>
</protein>
<evidence type="ECO:0000313" key="2">
    <source>
        <dbReference type="Proteomes" id="UP000024635"/>
    </source>
</evidence>
<keyword evidence="2" id="KW-1185">Reference proteome</keyword>
<dbReference type="Proteomes" id="UP000024635">
    <property type="component" value="Unassembled WGS sequence"/>
</dbReference>
<proteinExistence type="predicted"/>